<dbReference type="InParanoid" id="A0A136ITJ1"/>
<evidence type="ECO:0000313" key="3">
    <source>
        <dbReference type="Proteomes" id="UP000070501"/>
    </source>
</evidence>
<dbReference type="AlphaFoldDB" id="A0A136ITJ1"/>
<dbReference type="Proteomes" id="UP000070501">
    <property type="component" value="Unassembled WGS sequence"/>
</dbReference>
<dbReference type="SUPFAM" id="SSF50475">
    <property type="entry name" value="FMN-binding split barrel"/>
    <property type="match status" value="1"/>
</dbReference>
<keyword evidence="3" id="KW-1185">Reference proteome</keyword>
<feature type="compositionally biased region" description="Basic and acidic residues" evidence="1">
    <location>
        <begin position="184"/>
        <end position="195"/>
    </location>
</feature>
<dbReference type="FunCoup" id="A0A136ITJ1">
    <property type="interactions" value="14"/>
</dbReference>
<dbReference type="InterPro" id="IPR007396">
    <property type="entry name" value="TR_PAI2-type"/>
</dbReference>
<gene>
    <name evidence="2" type="ORF">Micbo1qcDRAFT_166822</name>
</gene>
<accession>A0A136ITJ1</accession>
<organism evidence="2 3">
    <name type="scientific">Microdochium bolleyi</name>
    <dbReference type="NCBI Taxonomy" id="196109"/>
    <lineage>
        <taxon>Eukaryota</taxon>
        <taxon>Fungi</taxon>
        <taxon>Dikarya</taxon>
        <taxon>Ascomycota</taxon>
        <taxon>Pezizomycotina</taxon>
        <taxon>Sordariomycetes</taxon>
        <taxon>Xylariomycetidae</taxon>
        <taxon>Xylariales</taxon>
        <taxon>Microdochiaceae</taxon>
        <taxon>Microdochium</taxon>
    </lineage>
</organism>
<sequence>MYITAAHGESSIPALRQLIRDNALGILTTGVPSDTHAFLQSSHIPFVLDVADESSDSELGTLRGHMARQNPQSKAIIDALQAKAAAAPAAQPADGPAPPGVLEQEVLVLFTAAPHHYITPKWYTATKPATGKVVPTWNYAAAQVYGRLKVYYDSKSPESVAFLDRALRSLTDQCEGSVMGYSTDGKDSSKEKSWEVDDAPEPYVRLKQKNIIGIEIEITRLEGKFKMSQESVAGDVKGVAEGLGKFATPVSKEVGGLVCSRNKEKLQA</sequence>
<dbReference type="OrthoDB" id="2101473at2759"/>
<reference evidence="3" key="1">
    <citation type="submission" date="2016-02" db="EMBL/GenBank/DDBJ databases">
        <title>Draft genome sequence of Microdochium bolleyi, a fungal endophyte of beachgrass.</title>
        <authorList>
            <consortium name="DOE Joint Genome Institute"/>
            <person name="David A.S."/>
            <person name="May G."/>
            <person name="Haridas S."/>
            <person name="Lim J."/>
            <person name="Wang M."/>
            <person name="Labutti K."/>
            <person name="Lipzen A."/>
            <person name="Barry K."/>
            <person name="Grigoriev I.V."/>
        </authorList>
    </citation>
    <scope>NUCLEOTIDE SEQUENCE [LARGE SCALE GENOMIC DNA]</scope>
    <source>
        <strain evidence="3">J235TASD1</strain>
    </source>
</reference>
<name>A0A136ITJ1_9PEZI</name>
<evidence type="ECO:0000256" key="1">
    <source>
        <dbReference type="SAM" id="MobiDB-lite"/>
    </source>
</evidence>
<protein>
    <submittedName>
        <fullName evidence="2">Transcriptional regulator PAI 2-type</fullName>
    </submittedName>
</protein>
<proteinExistence type="predicted"/>
<feature type="region of interest" description="Disordered" evidence="1">
    <location>
        <begin position="178"/>
        <end position="197"/>
    </location>
</feature>
<dbReference type="PANTHER" id="PTHR35802:SF1">
    <property type="entry name" value="PROTEASE SYNTHASE AND SPORULATION PROTEIN PAI 2"/>
    <property type="match status" value="1"/>
</dbReference>
<evidence type="ECO:0000313" key="2">
    <source>
        <dbReference type="EMBL" id="KXJ88185.1"/>
    </source>
</evidence>
<dbReference type="Pfam" id="PF04299">
    <property type="entry name" value="FMN_bind_2"/>
    <property type="match status" value="1"/>
</dbReference>
<dbReference type="EMBL" id="KQ964259">
    <property type="protein sequence ID" value="KXJ88185.1"/>
    <property type="molecule type" value="Genomic_DNA"/>
</dbReference>
<dbReference type="InterPro" id="IPR012349">
    <property type="entry name" value="Split_barrel_FMN-bd"/>
</dbReference>
<dbReference type="Gene3D" id="2.30.110.10">
    <property type="entry name" value="Electron Transport, Fmn-binding Protein, Chain A"/>
    <property type="match status" value="1"/>
</dbReference>
<dbReference type="PANTHER" id="PTHR35802">
    <property type="entry name" value="PROTEASE SYNTHASE AND SPORULATION PROTEIN PAI 2"/>
    <property type="match status" value="1"/>
</dbReference>